<feature type="domain" description="Soluble ligand binding" evidence="4">
    <location>
        <begin position="104"/>
        <end position="153"/>
    </location>
</feature>
<dbReference type="PANTHER" id="PTHR33619">
    <property type="entry name" value="POLYSACCHARIDE EXPORT PROTEIN GFCE-RELATED"/>
    <property type="match status" value="1"/>
</dbReference>
<gene>
    <name evidence="5" type="ORF">DB32_004158</name>
</gene>
<organism evidence="5 6">
    <name type="scientific">Sandaracinus amylolyticus</name>
    <dbReference type="NCBI Taxonomy" id="927083"/>
    <lineage>
        <taxon>Bacteria</taxon>
        <taxon>Pseudomonadati</taxon>
        <taxon>Myxococcota</taxon>
        <taxon>Polyangia</taxon>
        <taxon>Polyangiales</taxon>
        <taxon>Sandaracinaceae</taxon>
        <taxon>Sandaracinus</taxon>
    </lineage>
</organism>
<sequence>MGFFATSCGPSGRIERPPTSGEEDTTLGASDVFDVRVFGEEELSGTYRVAQDGTIDYPFIGRMEVAGLEPYEIADLVEGRLRDDGYLVNPQVSVFVQEYNSKRISVLGAVRNPGSFPMQSGLTVVQAISLAGGFTSLANRDGTTVSRRVSGETRRFAVPVDAITSGREGDFSVQAQDIIYVPERIF</sequence>
<dbReference type="EMBL" id="CP011125">
    <property type="protein sequence ID" value="AKF07009.1"/>
    <property type="molecule type" value="Genomic_DNA"/>
</dbReference>
<dbReference type="RefSeq" id="WP_169791497.1">
    <property type="nucleotide sequence ID" value="NZ_CP011125.1"/>
</dbReference>
<dbReference type="Pfam" id="PF10531">
    <property type="entry name" value="SLBB"/>
    <property type="match status" value="1"/>
</dbReference>
<evidence type="ECO:0000256" key="1">
    <source>
        <dbReference type="ARBA" id="ARBA00022729"/>
    </source>
</evidence>
<dbReference type="Proteomes" id="UP000034883">
    <property type="component" value="Chromosome"/>
</dbReference>
<evidence type="ECO:0000313" key="6">
    <source>
        <dbReference type="Proteomes" id="UP000034883"/>
    </source>
</evidence>
<keyword evidence="1" id="KW-0732">Signal</keyword>
<accession>A0A0F6SFI6</accession>
<feature type="domain" description="Polysaccharide export protein N-terminal" evidence="3">
    <location>
        <begin position="22"/>
        <end position="96"/>
    </location>
</feature>
<dbReference type="AlphaFoldDB" id="A0A0F6SFI6"/>
<name>A0A0F6SFI6_9BACT</name>
<dbReference type="Gene3D" id="3.30.1950.10">
    <property type="entry name" value="wza like domain"/>
    <property type="match status" value="1"/>
</dbReference>
<dbReference type="GO" id="GO:0015159">
    <property type="term" value="F:polysaccharide transmembrane transporter activity"/>
    <property type="evidence" value="ECO:0007669"/>
    <property type="project" value="InterPro"/>
</dbReference>
<dbReference type="Pfam" id="PF02563">
    <property type="entry name" value="Poly_export"/>
    <property type="match status" value="1"/>
</dbReference>
<feature type="region of interest" description="Disordered" evidence="2">
    <location>
        <begin position="1"/>
        <end position="26"/>
    </location>
</feature>
<evidence type="ECO:0000313" key="5">
    <source>
        <dbReference type="EMBL" id="AKF07009.1"/>
    </source>
</evidence>
<dbReference type="InterPro" id="IPR003715">
    <property type="entry name" value="Poly_export_N"/>
</dbReference>
<evidence type="ECO:0000259" key="3">
    <source>
        <dbReference type="Pfam" id="PF02563"/>
    </source>
</evidence>
<dbReference type="InterPro" id="IPR049712">
    <property type="entry name" value="Poly_export"/>
</dbReference>
<dbReference type="PANTHER" id="PTHR33619:SF3">
    <property type="entry name" value="POLYSACCHARIDE EXPORT PROTEIN GFCE-RELATED"/>
    <property type="match status" value="1"/>
</dbReference>
<protein>
    <submittedName>
        <fullName evidence="5">Capsular polysaccharide synthesis enzyme CpsC, polysaccharide export</fullName>
    </submittedName>
</protein>
<keyword evidence="6" id="KW-1185">Reference proteome</keyword>
<dbReference type="STRING" id="927083.DB32_004158"/>
<dbReference type="KEGG" id="samy:DB32_004158"/>
<dbReference type="InterPro" id="IPR019554">
    <property type="entry name" value="Soluble_ligand-bd"/>
</dbReference>
<evidence type="ECO:0000256" key="2">
    <source>
        <dbReference type="SAM" id="MobiDB-lite"/>
    </source>
</evidence>
<reference evidence="5 6" key="1">
    <citation type="submission" date="2015-03" db="EMBL/GenBank/DDBJ databases">
        <title>Genome assembly of Sandaracinus amylolyticus DSM 53668.</title>
        <authorList>
            <person name="Sharma G."/>
            <person name="Subramanian S."/>
        </authorList>
    </citation>
    <scope>NUCLEOTIDE SEQUENCE [LARGE SCALE GENOMIC DNA]</scope>
    <source>
        <strain evidence="5 6">DSM 53668</strain>
    </source>
</reference>
<proteinExistence type="predicted"/>
<evidence type="ECO:0000259" key="4">
    <source>
        <dbReference type="Pfam" id="PF10531"/>
    </source>
</evidence>
<dbReference type="Gene3D" id="3.10.560.10">
    <property type="entry name" value="Outer membrane lipoprotein wza domain like"/>
    <property type="match status" value="1"/>
</dbReference>